<proteinExistence type="predicted"/>
<name>A0A915E2A0_9BILA</name>
<reference evidence="2" key="1">
    <citation type="submission" date="2022-11" db="UniProtKB">
        <authorList>
            <consortium name="WormBaseParasite"/>
        </authorList>
    </citation>
    <scope>IDENTIFICATION</scope>
</reference>
<dbReference type="AlphaFoldDB" id="A0A915E2A0"/>
<dbReference type="Proteomes" id="UP000887574">
    <property type="component" value="Unplaced"/>
</dbReference>
<evidence type="ECO:0000313" key="2">
    <source>
        <dbReference type="WBParaSite" id="jg26185"/>
    </source>
</evidence>
<protein>
    <submittedName>
        <fullName evidence="2">Uncharacterized protein</fullName>
    </submittedName>
</protein>
<dbReference type="WBParaSite" id="jg26185">
    <property type="protein sequence ID" value="jg26185"/>
    <property type="gene ID" value="jg26185"/>
</dbReference>
<keyword evidence="1" id="KW-1185">Reference proteome</keyword>
<sequence length="166" mass="18386">MDMLAIKEDLSAVELGKEVVDYKLLSINGHQIMWILTLPKDSLPWQYRSVLRCVPRSKMPCQSVWAAKVCVTTNVLCNEGSYKLRCIDLKTSYSHVSYVAHSLMPEELDGEIELQVGVDVKELLLGTPENEFALRCGDMAMCLAVGVSVGCAWAASVIATQKYLSL</sequence>
<accession>A0A915E2A0</accession>
<organism evidence="1 2">
    <name type="scientific">Ditylenchus dipsaci</name>
    <dbReference type="NCBI Taxonomy" id="166011"/>
    <lineage>
        <taxon>Eukaryota</taxon>
        <taxon>Metazoa</taxon>
        <taxon>Ecdysozoa</taxon>
        <taxon>Nematoda</taxon>
        <taxon>Chromadorea</taxon>
        <taxon>Rhabditida</taxon>
        <taxon>Tylenchina</taxon>
        <taxon>Tylenchomorpha</taxon>
        <taxon>Sphaerularioidea</taxon>
        <taxon>Anguinidae</taxon>
        <taxon>Anguininae</taxon>
        <taxon>Ditylenchus</taxon>
    </lineage>
</organism>
<evidence type="ECO:0000313" key="1">
    <source>
        <dbReference type="Proteomes" id="UP000887574"/>
    </source>
</evidence>